<dbReference type="RefSeq" id="WP_165603239.1">
    <property type="nucleotide sequence ID" value="NZ_CP066065.1"/>
</dbReference>
<evidence type="ECO:0000313" key="2">
    <source>
        <dbReference type="Proteomes" id="UP000595220"/>
    </source>
</evidence>
<protein>
    <submittedName>
        <fullName evidence="1">Uncharacterized protein</fullName>
    </submittedName>
</protein>
<accession>A0AAP9Y8I8</accession>
<gene>
    <name evidence="1" type="ORF">I6H42_00060</name>
</gene>
<organism evidence="1 2">
    <name type="scientific">Schaalia meyeri</name>
    <dbReference type="NCBI Taxonomy" id="52773"/>
    <lineage>
        <taxon>Bacteria</taxon>
        <taxon>Bacillati</taxon>
        <taxon>Actinomycetota</taxon>
        <taxon>Actinomycetes</taxon>
        <taxon>Actinomycetales</taxon>
        <taxon>Actinomycetaceae</taxon>
        <taxon>Schaalia</taxon>
    </lineage>
</organism>
<name>A0AAP9Y8I8_9ACTO</name>
<dbReference type="AlphaFoldDB" id="A0AAP9Y8I8"/>
<evidence type="ECO:0000313" key="1">
    <source>
        <dbReference type="EMBL" id="QQC43880.1"/>
    </source>
</evidence>
<proteinExistence type="predicted"/>
<sequence length="45" mass="4732">MSDLKEDTTPSAYCLTASIIGRRAAVKPPLATATARDHRTESASA</sequence>
<dbReference type="Proteomes" id="UP000595220">
    <property type="component" value="Chromosome"/>
</dbReference>
<reference evidence="1 2" key="1">
    <citation type="submission" date="2020-12" db="EMBL/GenBank/DDBJ databases">
        <title>FDA dAtabase for Regulatory Grade micrObial Sequences (FDA-ARGOS): Supporting development and validation of Infectious Disease Dx tests.</title>
        <authorList>
            <person name="Sproer C."/>
            <person name="Gronow S."/>
            <person name="Severitt S."/>
            <person name="Schroder I."/>
            <person name="Tallon L."/>
            <person name="Sadzewicz L."/>
            <person name="Zhao X."/>
            <person name="Boylan J."/>
            <person name="Ott S."/>
            <person name="Bowen H."/>
            <person name="Vavikolanu K."/>
            <person name="Mehta A."/>
            <person name="Aluvathingal J."/>
            <person name="Nadendla S."/>
            <person name="Lowell S."/>
            <person name="Myers T."/>
            <person name="Yan Y."/>
            <person name="Sichtig H."/>
        </authorList>
    </citation>
    <scope>NUCLEOTIDE SEQUENCE [LARGE SCALE GENOMIC DNA]</scope>
    <source>
        <strain evidence="1 2">FDAARGOS_985</strain>
    </source>
</reference>
<dbReference type="EMBL" id="CP066065">
    <property type="protein sequence ID" value="QQC43880.1"/>
    <property type="molecule type" value="Genomic_DNA"/>
</dbReference>
<keyword evidence="2" id="KW-1185">Reference proteome</keyword>